<evidence type="ECO:0000256" key="4">
    <source>
        <dbReference type="ARBA" id="ARBA00022679"/>
    </source>
</evidence>
<evidence type="ECO:0000259" key="11">
    <source>
        <dbReference type="PROSITE" id="PS50146"/>
    </source>
</evidence>
<keyword evidence="4" id="KW-0808">Transferase</keyword>
<accession>A0ABW3KZM8</accession>
<dbReference type="SMART" id="SM00046">
    <property type="entry name" value="DAGKc"/>
    <property type="match status" value="1"/>
</dbReference>
<dbReference type="PROSITE" id="PS50146">
    <property type="entry name" value="DAGK"/>
    <property type="match status" value="1"/>
</dbReference>
<evidence type="ECO:0000256" key="8">
    <source>
        <dbReference type="ARBA" id="ARBA00023098"/>
    </source>
</evidence>
<dbReference type="InterPro" id="IPR045540">
    <property type="entry name" value="YegS/DAGK_C"/>
</dbReference>
<keyword evidence="8" id="KW-0443">Lipid metabolism</keyword>
<comment type="caution">
    <text evidence="12">The sequence shown here is derived from an EMBL/GenBank/DDBJ whole genome shotgun (WGS) entry which is preliminary data.</text>
</comment>
<sequence length="300" mass="33064">MPRYNRALFLYNGNAGSDNLEQKLSKTLPILAQEIKELTVVQTKSIDEAKEVCLEYGEVVELVLILGGDGTLHACCNTLAELDKRPVIGVLPGGTSNDFSRLLGMPQNLSQAASAIINGREAPVDAGKVNGGYFLNFWGIGLVTETSLNIDENQKNRLGVLSYFISALKTMNQATPFNFRLELDGEVMEDEAVMVLVLNGKFIGTRRIPIDSIDAGDGLLDIMIVKNSNLTMFKELLTANQAWSDEDSFQELCHRRAERITIEATPNQQSDMDGELKGETPTTIEVVPNHFTFLYANSEE</sequence>
<keyword evidence="3" id="KW-0444">Lipid biosynthesis</keyword>
<evidence type="ECO:0000256" key="7">
    <source>
        <dbReference type="ARBA" id="ARBA00022840"/>
    </source>
</evidence>
<dbReference type="Proteomes" id="UP001596990">
    <property type="component" value="Unassembled WGS sequence"/>
</dbReference>
<dbReference type="SUPFAM" id="SSF111331">
    <property type="entry name" value="NAD kinase/diacylglycerol kinase-like"/>
    <property type="match status" value="1"/>
</dbReference>
<dbReference type="PANTHER" id="PTHR12358">
    <property type="entry name" value="SPHINGOSINE KINASE"/>
    <property type="match status" value="1"/>
</dbReference>
<dbReference type="GO" id="GO:0016301">
    <property type="term" value="F:kinase activity"/>
    <property type="evidence" value="ECO:0007669"/>
    <property type="project" value="UniProtKB-KW"/>
</dbReference>
<keyword evidence="13" id="KW-1185">Reference proteome</keyword>
<organism evidence="12 13">
    <name type="scientific">Thalassobacillus hwangdonensis</name>
    <dbReference type="NCBI Taxonomy" id="546108"/>
    <lineage>
        <taxon>Bacteria</taxon>
        <taxon>Bacillati</taxon>
        <taxon>Bacillota</taxon>
        <taxon>Bacilli</taxon>
        <taxon>Bacillales</taxon>
        <taxon>Bacillaceae</taxon>
        <taxon>Thalassobacillus</taxon>
    </lineage>
</organism>
<keyword evidence="10" id="KW-1208">Phospholipid metabolism</keyword>
<comment type="cofactor">
    <cofactor evidence="1">
        <name>Mg(2+)</name>
        <dbReference type="ChEBI" id="CHEBI:18420"/>
    </cofactor>
</comment>
<dbReference type="InterPro" id="IPR017438">
    <property type="entry name" value="ATP-NAD_kinase_N"/>
</dbReference>
<evidence type="ECO:0000256" key="5">
    <source>
        <dbReference type="ARBA" id="ARBA00022741"/>
    </source>
</evidence>
<evidence type="ECO:0000256" key="3">
    <source>
        <dbReference type="ARBA" id="ARBA00022516"/>
    </source>
</evidence>
<evidence type="ECO:0000256" key="2">
    <source>
        <dbReference type="ARBA" id="ARBA00005983"/>
    </source>
</evidence>
<feature type="domain" description="DAGKc" evidence="11">
    <location>
        <begin position="2"/>
        <end position="133"/>
    </location>
</feature>
<dbReference type="InterPro" id="IPR005218">
    <property type="entry name" value="Diacylglycerol/lipid_kinase"/>
</dbReference>
<dbReference type="InterPro" id="IPR001206">
    <property type="entry name" value="Diacylglycerol_kinase_cat_dom"/>
</dbReference>
<evidence type="ECO:0000313" key="13">
    <source>
        <dbReference type="Proteomes" id="UP001596990"/>
    </source>
</evidence>
<dbReference type="Pfam" id="PF00781">
    <property type="entry name" value="DAGK_cat"/>
    <property type="match status" value="1"/>
</dbReference>
<dbReference type="RefSeq" id="WP_386058926.1">
    <property type="nucleotide sequence ID" value="NZ_JBHTKL010000002.1"/>
</dbReference>
<comment type="similarity">
    <text evidence="2">Belongs to the diacylglycerol/lipid kinase family.</text>
</comment>
<keyword evidence="7" id="KW-0067">ATP-binding</keyword>
<evidence type="ECO:0000256" key="10">
    <source>
        <dbReference type="ARBA" id="ARBA00023264"/>
    </source>
</evidence>
<dbReference type="InterPro" id="IPR016064">
    <property type="entry name" value="NAD/diacylglycerol_kinase_sf"/>
</dbReference>
<dbReference type="EMBL" id="JBHTKL010000002">
    <property type="protein sequence ID" value="MFD1019304.1"/>
    <property type="molecule type" value="Genomic_DNA"/>
</dbReference>
<evidence type="ECO:0000256" key="1">
    <source>
        <dbReference type="ARBA" id="ARBA00001946"/>
    </source>
</evidence>
<protein>
    <submittedName>
        <fullName evidence="12">YegS/Rv2252/BmrU family lipid kinase</fullName>
    </submittedName>
</protein>
<keyword evidence="5" id="KW-0547">Nucleotide-binding</keyword>
<dbReference type="Gene3D" id="3.40.50.10330">
    <property type="entry name" value="Probable inorganic polyphosphate/atp-NAD kinase, domain 1"/>
    <property type="match status" value="1"/>
</dbReference>
<dbReference type="PANTHER" id="PTHR12358:SF107">
    <property type="entry name" value="LIPID KINASE BMRU-RELATED"/>
    <property type="match status" value="1"/>
</dbReference>
<evidence type="ECO:0000313" key="12">
    <source>
        <dbReference type="EMBL" id="MFD1019304.1"/>
    </source>
</evidence>
<dbReference type="InterPro" id="IPR050187">
    <property type="entry name" value="Lipid_Phosphate_FormReg"/>
</dbReference>
<reference evidence="13" key="1">
    <citation type="journal article" date="2019" name="Int. J. Syst. Evol. Microbiol.">
        <title>The Global Catalogue of Microorganisms (GCM) 10K type strain sequencing project: providing services to taxonomists for standard genome sequencing and annotation.</title>
        <authorList>
            <consortium name="The Broad Institute Genomics Platform"/>
            <consortium name="The Broad Institute Genome Sequencing Center for Infectious Disease"/>
            <person name="Wu L."/>
            <person name="Ma J."/>
        </authorList>
    </citation>
    <scope>NUCLEOTIDE SEQUENCE [LARGE SCALE GENOMIC DNA]</scope>
    <source>
        <strain evidence="13">CCUG 56607</strain>
    </source>
</reference>
<dbReference type="NCBIfam" id="TIGR00147">
    <property type="entry name" value="YegS/Rv2252/BmrU family lipid kinase"/>
    <property type="match status" value="1"/>
</dbReference>
<gene>
    <name evidence="12" type="ORF">ACFQ2J_08860</name>
</gene>
<keyword evidence="9" id="KW-0594">Phospholipid biosynthesis</keyword>
<proteinExistence type="inferred from homology"/>
<name>A0ABW3KZM8_9BACI</name>
<keyword evidence="6 12" id="KW-0418">Kinase</keyword>
<dbReference type="Gene3D" id="2.60.200.40">
    <property type="match status" value="1"/>
</dbReference>
<dbReference type="Pfam" id="PF19279">
    <property type="entry name" value="YegS_C"/>
    <property type="match status" value="1"/>
</dbReference>
<evidence type="ECO:0000256" key="9">
    <source>
        <dbReference type="ARBA" id="ARBA00023209"/>
    </source>
</evidence>
<evidence type="ECO:0000256" key="6">
    <source>
        <dbReference type="ARBA" id="ARBA00022777"/>
    </source>
</evidence>